<proteinExistence type="predicted"/>
<evidence type="ECO:0000256" key="1">
    <source>
        <dbReference type="SAM" id="MobiDB-lite"/>
    </source>
</evidence>
<evidence type="ECO:0000313" key="2">
    <source>
        <dbReference type="EMBL" id="GBP58568.1"/>
    </source>
</evidence>
<keyword evidence="3" id="KW-1185">Reference proteome</keyword>
<gene>
    <name evidence="2" type="ORF">EVAR_40851_1</name>
</gene>
<feature type="region of interest" description="Disordered" evidence="1">
    <location>
        <begin position="1"/>
        <end position="22"/>
    </location>
</feature>
<comment type="caution">
    <text evidence="2">The sequence shown here is derived from an EMBL/GenBank/DDBJ whole genome shotgun (WGS) entry which is preliminary data.</text>
</comment>
<evidence type="ECO:0000313" key="3">
    <source>
        <dbReference type="Proteomes" id="UP000299102"/>
    </source>
</evidence>
<dbReference type="AlphaFoldDB" id="A0A4C1X4B0"/>
<sequence>MLTTREFNAAHEHSQPQRNRQCISGLWGRKRISDRGRNGLVNIKWFDGERNGSPKVSDCEADIDSTIIVESLRGSSTSNTDFTFKWDEKMPNTRTNNNAPGVVSDAPASLSTAVLPFQRASVFRKPSLLVKGRYNAVPARKDDLARLLQEYQDIFTQGGGPTPFAEHRIDTGDHSPIAVPPYRLTPAKKAIMEVELDKMLCENVIEE</sequence>
<dbReference type="EMBL" id="BGZK01000739">
    <property type="protein sequence ID" value="GBP58568.1"/>
    <property type="molecule type" value="Genomic_DNA"/>
</dbReference>
<dbReference type="Proteomes" id="UP000299102">
    <property type="component" value="Unassembled WGS sequence"/>
</dbReference>
<organism evidence="2 3">
    <name type="scientific">Eumeta variegata</name>
    <name type="common">Bagworm moth</name>
    <name type="synonym">Eumeta japonica</name>
    <dbReference type="NCBI Taxonomy" id="151549"/>
    <lineage>
        <taxon>Eukaryota</taxon>
        <taxon>Metazoa</taxon>
        <taxon>Ecdysozoa</taxon>
        <taxon>Arthropoda</taxon>
        <taxon>Hexapoda</taxon>
        <taxon>Insecta</taxon>
        <taxon>Pterygota</taxon>
        <taxon>Neoptera</taxon>
        <taxon>Endopterygota</taxon>
        <taxon>Lepidoptera</taxon>
        <taxon>Glossata</taxon>
        <taxon>Ditrysia</taxon>
        <taxon>Tineoidea</taxon>
        <taxon>Psychidae</taxon>
        <taxon>Oiketicinae</taxon>
        <taxon>Eumeta</taxon>
    </lineage>
</organism>
<accession>A0A4C1X4B0</accession>
<reference evidence="2 3" key="1">
    <citation type="journal article" date="2019" name="Commun. Biol.">
        <title>The bagworm genome reveals a unique fibroin gene that provides high tensile strength.</title>
        <authorList>
            <person name="Kono N."/>
            <person name="Nakamura H."/>
            <person name="Ohtoshi R."/>
            <person name="Tomita M."/>
            <person name="Numata K."/>
            <person name="Arakawa K."/>
        </authorList>
    </citation>
    <scope>NUCLEOTIDE SEQUENCE [LARGE SCALE GENOMIC DNA]</scope>
</reference>
<protein>
    <submittedName>
        <fullName evidence="2">Uncharacterized protein</fullName>
    </submittedName>
</protein>
<dbReference type="OrthoDB" id="775972at2759"/>
<name>A0A4C1X4B0_EUMVA</name>